<dbReference type="HOGENOM" id="CLU_782139_0_0_2"/>
<evidence type="ECO:0000313" key="3">
    <source>
        <dbReference type="EMBL" id="AKB44442.1"/>
    </source>
</evidence>
<protein>
    <recommendedName>
        <fullName evidence="2">DUF8173 domain-containing protein</fullName>
    </recommendedName>
</protein>
<evidence type="ECO:0000256" key="1">
    <source>
        <dbReference type="SAM" id="Phobius"/>
    </source>
</evidence>
<reference evidence="3 4" key="1">
    <citation type="submission" date="2014-07" db="EMBL/GenBank/DDBJ databases">
        <title>Methanogenic archaea and the global carbon cycle.</title>
        <authorList>
            <person name="Henriksen J.R."/>
            <person name="Luke J."/>
            <person name="Reinhart S."/>
            <person name="Benedict M.N."/>
            <person name="Youngblut N.D."/>
            <person name="Metcalf M.E."/>
            <person name="Whitaker R.J."/>
            <person name="Metcalf W.W."/>
        </authorList>
    </citation>
    <scope>NUCLEOTIDE SEQUENCE [LARGE SCALE GENOMIC DNA]</scope>
    <source>
        <strain evidence="3 4">Z-761</strain>
    </source>
</reference>
<accession>A0A0E3Q784</accession>
<dbReference type="RefSeq" id="WP_048121101.1">
    <property type="nucleotide sequence ID" value="NZ_CP009520.1"/>
</dbReference>
<proteinExistence type="predicted"/>
<dbReference type="AlphaFoldDB" id="A0A0E3Q784"/>
<organism evidence="3 4">
    <name type="scientific">Methanosarcina vacuolata Z-761</name>
    <dbReference type="NCBI Taxonomy" id="1434123"/>
    <lineage>
        <taxon>Archaea</taxon>
        <taxon>Methanobacteriati</taxon>
        <taxon>Methanobacteriota</taxon>
        <taxon>Stenosarchaea group</taxon>
        <taxon>Methanomicrobia</taxon>
        <taxon>Methanosarcinales</taxon>
        <taxon>Methanosarcinaceae</taxon>
        <taxon>Methanosarcina</taxon>
    </lineage>
</organism>
<feature type="transmembrane region" description="Helical" evidence="1">
    <location>
        <begin position="243"/>
        <end position="264"/>
    </location>
</feature>
<dbReference type="Proteomes" id="UP000033096">
    <property type="component" value="Chromosome"/>
</dbReference>
<keyword evidence="1" id="KW-1133">Transmembrane helix</keyword>
<feature type="transmembrane region" description="Helical" evidence="1">
    <location>
        <begin position="307"/>
        <end position="323"/>
    </location>
</feature>
<keyword evidence="4" id="KW-1185">Reference proteome</keyword>
<evidence type="ECO:0000259" key="2">
    <source>
        <dbReference type="Pfam" id="PF26514"/>
    </source>
</evidence>
<dbReference type="PATRIC" id="fig|1434123.4.peg.2650"/>
<sequence>MEKKLVSGLILFIILFIVLPYSAVAADENFLKHTSSGNAFGGGEDLQINQDIQGDLVLAGSQIEVNGNTGGNFLGASGDIIVNGNVSGNILALGGSIRINGNVGGDVAALGGQIILSRDSVVEGDILLGGGEVTLDGIVNGNGEVSTSTLKTGDDFELKGNLALQADNYPPNLNDKVGGNLNITQVNAKEESYESVTKGFSIFSFILRLLASLALGLILIHLFPGFVGGLAELVKDSPLKAGLLGFLTLIFLPVLSIILLITFFGWSLSILIILLLALALLIATVPVKLLAGEIIYNKILKKEAGKLMYYLVGAVLFAIIYEIPFLGGLIRFIALIIGLGAIVVWLATRARPTD</sequence>
<feature type="transmembrane region" description="Helical" evidence="1">
    <location>
        <begin position="270"/>
        <end position="295"/>
    </location>
</feature>
<feature type="transmembrane region" description="Helical" evidence="1">
    <location>
        <begin position="329"/>
        <end position="348"/>
    </location>
</feature>
<name>A0A0E3Q784_9EURY</name>
<dbReference type="Pfam" id="PF26514">
    <property type="entry name" value="DUF8173"/>
    <property type="match status" value="1"/>
</dbReference>
<dbReference type="EMBL" id="CP009520">
    <property type="protein sequence ID" value="AKB44442.1"/>
    <property type="molecule type" value="Genomic_DNA"/>
</dbReference>
<dbReference type="KEGG" id="mvc:MSVAZ_2173"/>
<feature type="transmembrane region" description="Helical" evidence="1">
    <location>
        <begin position="205"/>
        <end position="231"/>
    </location>
</feature>
<keyword evidence="1" id="KW-0472">Membrane</keyword>
<dbReference type="GeneID" id="24810638"/>
<keyword evidence="1" id="KW-0812">Transmembrane</keyword>
<gene>
    <name evidence="3" type="ORF">MSVAZ_2173</name>
</gene>
<dbReference type="InterPro" id="IPR058486">
    <property type="entry name" value="DUF8173"/>
</dbReference>
<feature type="domain" description="DUF8173" evidence="2">
    <location>
        <begin position="197"/>
        <end position="344"/>
    </location>
</feature>
<evidence type="ECO:0000313" key="4">
    <source>
        <dbReference type="Proteomes" id="UP000033096"/>
    </source>
</evidence>